<organism evidence="1 2">
    <name type="scientific">Chryseolinea soli</name>
    <dbReference type="NCBI Taxonomy" id="2321403"/>
    <lineage>
        <taxon>Bacteria</taxon>
        <taxon>Pseudomonadati</taxon>
        <taxon>Bacteroidota</taxon>
        <taxon>Cytophagia</taxon>
        <taxon>Cytophagales</taxon>
        <taxon>Fulvivirgaceae</taxon>
        <taxon>Chryseolinea</taxon>
    </lineage>
</organism>
<evidence type="ECO:0000313" key="2">
    <source>
        <dbReference type="Proteomes" id="UP000266183"/>
    </source>
</evidence>
<protein>
    <submittedName>
        <fullName evidence="1">DUF2961 domain-containing protein</fullName>
    </submittedName>
</protein>
<proteinExistence type="predicted"/>
<dbReference type="Pfam" id="PF11175">
    <property type="entry name" value="DUF2961"/>
    <property type="match status" value="1"/>
</dbReference>
<keyword evidence="2" id="KW-1185">Reference proteome</keyword>
<evidence type="ECO:0000313" key="1">
    <source>
        <dbReference type="EMBL" id="AYB29629.1"/>
    </source>
</evidence>
<reference evidence="2" key="1">
    <citation type="submission" date="2018-09" db="EMBL/GenBank/DDBJ databases">
        <title>Chryseolinea sp. KIS68-18 isolated from soil.</title>
        <authorList>
            <person name="Weon H.-Y."/>
            <person name="Kwon S.-W."/>
            <person name="Lee S.A."/>
        </authorList>
    </citation>
    <scope>NUCLEOTIDE SEQUENCE [LARGE SCALE GENOMIC DNA]</scope>
    <source>
        <strain evidence="2">KIS68-18</strain>
    </source>
</reference>
<dbReference type="AlphaFoldDB" id="A0A385SEI8"/>
<name>A0A385SEI8_9BACT</name>
<dbReference type="RefSeq" id="WP_119752944.1">
    <property type="nucleotide sequence ID" value="NZ_CP032382.1"/>
</dbReference>
<dbReference type="KEGG" id="chk:D4L85_03080"/>
<sequence length="402" mass="45521">MKAHRLLTLFFVCSLQHTLSQALYEIPENTKTRWSSFENPAAEKGMGGRENKTAKGHAFDMIDPKGSKTMLDFKGAGIVRRIWLTVNERSPVMLRALRLEMYWDNAKTPAVSAPLGDFFGIGLGRRTPFESEFFSDPEGRSFNCNIPMPFSTAARIVIINDSTIPVMLFYDVDFTTVEKHDKSVFYFHAYWNRENKTKLEHDFVVLPPVAGKGRFLGMNVGVIADSVYETSWWGEGEVKVFLDGDSQFPTLTGTGTEDYIGTAWGQGQYANRYQGCPLADAKNRQWSFYRYHVPDPIYFQTQCKVTLQQIGGESTDFVRRLKKKGAVLKPVSVAADKFHKILEMNPVPDLMSNDFPQGWTNYYREDDVSATAYFYLDKPANALPAIAGLEARTKNLLVVKKD</sequence>
<dbReference type="InterPro" id="IPR021345">
    <property type="entry name" value="DUF2961"/>
</dbReference>
<dbReference type="Proteomes" id="UP000266183">
    <property type="component" value="Chromosome"/>
</dbReference>
<dbReference type="EMBL" id="CP032382">
    <property type="protein sequence ID" value="AYB29629.1"/>
    <property type="molecule type" value="Genomic_DNA"/>
</dbReference>
<accession>A0A385SEI8</accession>
<dbReference type="OrthoDB" id="2518538at2"/>
<gene>
    <name evidence="1" type="ORF">D4L85_03080</name>
</gene>
<dbReference type="Gene3D" id="2.60.120.1390">
    <property type="match status" value="1"/>
</dbReference>